<name>A0A059F110_9MICR</name>
<dbReference type="InterPro" id="IPR039741">
    <property type="entry name" value="UDP-sugar_pyrophosphorylase"/>
</dbReference>
<keyword evidence="4" id="KW-0808">Transferase</keyword>
<evidence type="ECO:0000256" key="3">
    <source>
        <dbReference type="ARBA" id="ARBA00012457"/>
    </source>
</evidence>
<comment type="catalytic activity">
    <reaction evidence="6">
        <text>N-acetyl-alpha-D-glucosamine 1-phosphate + UTP + H(+) = UDP-N-acetyl-alpha-D-glucosamine + diphosphate</text>
        <dbReference type="Rhea" id="RHEA:13509"/>
        <dbReference type="ChEBI" id="CHEBI:15378"/>
        <dbReference type="ChEBI" id="CHEBI:33019"/>
        <dbReference type="ChEBI" id="CHEBI:46398"/>
        <dbReference type="ChEBI" id="CHEBI:57705"/>
        <dbReference type="ChEBI" id="CHEBI:57776"/>
        <dbReference type="EC" id="2.7.7.23"/>
    </reaction>
</comment>
<keyword evidence="8" id="KW-1185">Reference proteome</keyword>
<dbReference type="Gene3D" id="3.90.550.10">
    <property type="entry name" value="Spore Coat Polysaccharide Biosynthesis Protein SpsA, Chain A"/>
    <property type="match status" value="1"/>
</dbReference>
<dbReference type="VEuPathDB" id="MicrosporidiaDB:H312_01935"/>
<evidence type="ECO:0000256" key="1">
    <source>
        <dbReference type="ARBA" id="ARBA00005208"/>
    </source>
</evidence>
<dbReference type="HOGENOM" id="CLU_025603_1_1_1"/>
<dbReference type="EMBL" id="KK365168">
    <property type="protein sequence ID" value="KCZ80679.1"/>
    <property type="molecule type" value="Genomic_DNA"/>
</dbReference>
<dbReference type="AlphaFoldDB" id="A0A059F110"/>
<keyword evidence="5" id="KW-0548">Nucleotidyltransferase</keyword>
<accession>A0A059F110</accession>
<dbReference type="GO" id="GO:0006048">
    <property type="term" value="P:UDP-N-acetylglucosamine biosynthetic process"/>
    <property type="evidence" value="ECO:0007669"/>
    <property type="project" value="TreeGrafter"/>
</dbReference>
<dbReference type="Proteomes" id="UP000030655">
    <property type="component" value="Unassembled WGS sequence"/>
</dbReference>
<evidence type="ECO:0000256" key="5">
    <source>
        <dbReference type="ARBA" id="ARBA00022695"/>
    </source>
</evidence>
<reference evidence="7 8" key="2">
    <citation type="submission" date="2014-03" db="EMBL/GenBank/DDBJ databases">
        <title>The Genome Sequence of Anncaliia algerae insect isolate PRA339.</title>
        <authorList>
            <consortium name="The Broad Institute Genome Sequencing Platform"/>
            <consortium name="The Broad Institute Genome Sequencing Center for Infectious Disease"/>
            <person name="Cuomo C."/>
            <person name="Becnel J."/>
            <person name="Sanscrainte N."/>
            <person name="Walker B."/>
            <person name="Young S.K."/>
            <person name="Zeng Q."/>
            <person name="Gargeya S."/>
            <person name="Fitzgerald M."/>
            <person name="Haas B."/>
            <person name="Abouelleil A."/>
            <person name="Alvarado L."/>
            <person name="Arachchi H.M."/>
            <person name="Berlin A.M."/>
            <person name="Chapman S.B."/>
            <person name="Dewar J."/>
            <person name="Goldberg J."/>
            <person name="Griggs A."/>
            <person name="Gujja S."/>
            <person name="Hansen M."/>
            <person name="Howarth C."/>
            <person name="Imamovic A."/>
            <person name="Larimer J."/>
            <person name="McCowan C."/>
            <person name="Murphy C."/>
            <person name="Neiman D."/>
            <person name="Pearson M."/>
            <person name="Priest M."/>
            <person name="Roberts A."/>
            <person name="Saif S."/>
            <person name="Shea T."/>
            <person name="Sisk P."/>
            <person name="Sykes S."/>
            <person name="Wortman J."/>
            <person name="Nusbaum C."/>
            <person name="Birren B."/>
        </authorList>
    </citation>
    <scope>NUCLEOTIDE SEQUENCE [LARGE SCALE GENOMIC DNA]</scope>
    <source>
        <strain evidence="7 8">PRA339</strain>
    </source>
</reference>
<dbReference type="EC" id="2.7.7.23" evidence="3"/>
<evidence type="ECO:0000256" key="2">
    <source>
        <dbReference type="ARBA" id="ARBA00010401"/>
    </source>
</evidence>
<dbReference type="PANTHER" id="PTHR11952">
    <property type="entry name" value="UDP- GLUCOSE PYROPHOSPHORYLASE"/>
    <property type="match status" value="1"/>
</dbReference>
<dbReference type="SUPFAM" id="SSF53448">
    <property type="entry name" value="Nucleotide-diphospho-sugar transferases"/>
    <property type="match status" value="1"/>
</dbReference>
<reference evidence="8" key="1">
    <citation type="submission" date="2013-02" db="EMBL/GenBank/DDBJ databases">
        <authorList>
            <consortium name="The Broad Institute Genome Sequencing Platform"/>
            <person name="Cuomo C."/>
            <person name="Becnel J."/>
            <person name="Sanscrainte N."/>
            <person name="Walker B."/>
            <person name="Young S.K."/>
            <person name="Zeng Q."/>
            <person name="Gargeya S."/>
            <person name="Fitzgerald M."/>
            <person name="Haas B."/>
            <person name="Abouelleil A."/>
            <person name="Alvarado L."/>
            <person name="Arachchi H.M."/>
            <person name="Berlin A.M."/>
            <person name="Chapman S.B."/>
            <person name="Dewar J."/>
            <person name="Goldberg J."/>
            <person name="Griggs A."/>
            <person name="Gujja S."/>
            <person name="Hansen M."/>
            <person name="Howarth C."/>
            <person name="Imamovic A."/>
            <person name="Larimer J."/>
            <person name="McCowan C."/>
            <person name="Murphy C."/>
            <person name="Neiman D."/>
            <person name="Pearson M."/>
            <person name="Priest M."/>
            <person name="Roberts A."/>
            <person name="Saif S."/>
            <person name="Shea T."/>
            <person name="Sisk P."/>
            <person name="Sykes S."/>
            <person name="Wortman J."/>
            <person name="Nusbaum C."/>
            <person name="Birren B."/>
        </authorList>
    </citation>
    <scope>NUCLEOTIDE SEQUENCE [LARGE SCALE GENOMIC DNA]</scope>
    <source>
        <strain evidence="8">PRA339</strain>
    </source>
</reference>
<evidence type="ECO:0000256" key="4">
    <source>
        <dbReference type="ARBA" id="ARBA00022679"/>
    </source>
</evidence>
<dbReference type="Pfam" id="PF01704">
    <property type="entry name" value="UDPGP"/>
    <property type="match status" value="1"/>
</dbReference>
<evidence type="ECO:0000313" key="7">
    <source>
        <dbReference type="EMBL" id="KCZ80679.1"/>
    </source>
</evidence>
<dbReference type="InterPro" id="IPR002618">
    <property type="entry name" value="UDPGP_fam"/>
</dbReference>
<dbReference type="InterPro" id="IPR029044">
    <property type="entry name" value="Nucleotide-diphossugar_trans"/>
</dbReference>
<evidence type="ECO:0000313" key="8">
    <source>
        <dbReference type="Proteomes" id="UP000030655"/>
    </source>
</evidence>
<evidence type="ECO:0000256" key="6">
    <source>
        <dbReference type="ARBA" id="ARBA00048493"/>
    </source>
</evidence>
<organism evidence="7 8">
    <name type="scientific">Anncaliia algerae PRA339</name>
    <dbReference type="NCBI Taxonomy" id="1288291"/>
    <lineage>
        <taxon>Eukaryota</taxon>
        <taxon>Fungi</taxon>
        <taxon>Fungi incertae sedis</taxon>
        <taxon>Microsporidia</taxon>
        <taxon>Tubulinosematoidea</taxon>
        <taxon>Tubulinosematidae</taxon>
        <taxon>Anncaliia</taxon>
    </lineage>
</organism>
<gene>
    <name evidence="7" type="ORF">H312_01935</name>
</gene>
<dbReference type="STRING" id="1288291.A0A059F110"/>
<protein>
    <recommendedName>
        <fullName evidence="3">UDP-N-acetylglucosamine diphosphorylase</fullName>
        <ecNumber evidence="3">2.7.7.23</ecNumber>
    </recommendedName>
</protein>
<dbReference type="GO" id="GO:0003977">
    <property type="term" value="F:UDP-N-acetylglucosamine diphosphorylase activity"/>
    <property type="evidence" value="ECO:0007669"/>
    <property type="project" value="UniProtKB-EC"/>
</dbReference>
<comment type="pathway">
    <text evidence="1">Nucleotide-sugar biosynthesis; UDP-N-acetyl-alpha-D-glucosamine biosynthesis; UDP-N-acetyl-alpha-D-glucosamine from N-acetyl-alpha-D-glucosamine 1-phosphate: step 1/1.</text>
</comment>
<comment type="similarity">
    <text evidence="2">Belongs to the UDPGP type 1 family.</text>
</comment>
<sequence length="350" mass="40263">MDYNVEKINSFSKNYHKPYNNLFLNKVGISYKKIGEEAISKNEVGLLILAGGQGTRLGFDGPKGCYKIKKLNLSLFEIFITKIRQIENKYGIKLEKIVMTSDFTDEETRKYLPDDFIFLKQDSVQCTDLNNMPVNCFSANGNGGIFAPMQFQKLKCKILNVVGVDNILCNIIDPVAIGCFLDNNYEILSKSVTKRKNEKAGIFVNSNGRVLIKEYDTINDVSDEEMIEEEQANILNHYFHSDFFKKKIHLDYHISKKKLKFFQNGRIVEIEGYKKELFIFDSFLYSDRVGVINVPRELEFSPLKNGMDKKEYNEETCAADFINALEIKKRLSGSHTREFEFAEKDVSGLK</sequence>
<dbReference type="PANTHER" id="PTHR11952:SF2">
    <property type="entry name" value="LD24639P"/>
    <property type="match status" value="1"/>
</dbReference>
<dbReference type="OrthoDB" id="532420at2759"/>
<proteinExistence type="inferred from homology"/>